<dbReference type="InterPro" id="IPR052020">
    <property type="entry name" value="Cyclic_di-GMP/3'3'-cGAMP_PDE"/>
</dbReference>
<evidence type="ECO:0000259" key="1">
    <source>
        <dbReference type="PROSITE" id="PS51832"/>
    </source>
</evidence>
<dbReference type="InterPro" id="IPR033415">
    <property type="entry name" value="CHASE6_C"/>
</dbReference>
<dbReference type="Pfam" id="PF17150">
    <property type="entry name" value="CHASE6_C"/>
    <property type="match status" value="1"/>
</dbReference>
<protein>
    <submittedName>
        <fullName evidence="2">Metal-dependent phosphohydrolase</fullName>
    </submittedName>
</protein>
<organism evidence="2">
    <name type="scientific">Desertifilum tharense IPPAS B-1220</name>
    <dbReference type="NCBI Taxonomy" id="1781255"/>
    <lineage>
        <taxon>Bacteria</taxon>
        <taxon>Bacillati</taxon>
        <taxon>Cyanobacteriota</taxon>
        <taxon>Cyanophyceae</taxon>
        <taxon>Desertifilales</taxon>
        <taxon>Desertifilaceae</taxon>
        <taxon>Desertifilum</taxon>
    </lineage>
</organism>
<dbReference type="RefSeq" id="WP_069969954.1">
    <property type="nucleotide sequence ID" value="NZ_CM124774.1"/>
</dbReference>
<dbReference type="OrthoDB" id="9804747at2"/>
<keyword evidence="2" id="KW-0378">Hydrolase</keyword>
<dbReference type="EMBL" id="MJGC01000132">
    <property type="protein sequence ID" value="OEJ72346.1"/>
    <property type="molecule type" value="Genomic_DNA"/>
</dbReference>
<reference evidence="2" key="1">
    <citation type="submission" date="2016-09" db="EMBL/GenBank/DDBJ databases">
        <title>Draft genome of thermotolerant cyanobacterium Desertifilum sp. strain IPPAS B-1220.</title>
        <authorList>
            <person name="Sinetova M.A."/>
            <person name="Bolakhan K."/>
            <person name="Zayadan B.K."/>
            <person name="Mironov K.S."/>
            <person name="Ustinova V."/>
            <person name="Kupriyanova E.V."/>
            <person name="Sidorov R.A."/>
            <person name="Skrypnik A.N."/>
            <person name="Gogoleva N.E."/>
            <person name="Gogolev Y.V."/>
            <person name="Los D.A."/>
        </authorList>
    </citation>
    <scope>NUCLEOTIDE SEQUENCE [LARGE SCALE GENOMIC DNA]</scope>
    <source>
        <strain evidence="2">IPPAS B-1220</strain>
    </source>
</reference>
<feature type="domain" description="HD-GYP" evidence="1">
    <location>
        <begin position="230"/>
        <end position="425"/>
    </location>
</feature>
<dbReference type="Pfam" id="PF13487">
    <property type="entry name" value="HD_5"/>
    <property type="match status" value="1"/>
</dbReference>
<dbReference type="PROSITE" id="PS51832">
    <property type="entry name" value="HD_GYP"/>
    <property type="match status" value="1"/>
</dbReference>
<dbReference type="Pfam" id="PF10069">
    <property type="entry name" value="DICT"/>
    <property type="match status" value="1"/>
</dbReference>
<dbReference type="PANTHER" id="PTHR45228">
    <property type="entry name" value="CYCLIC DI-GMP PHOSPHODIESTERASE TM_0186-RELATED"/>
    <property type="match status" value="1"/>
</dbReference>
<comment type="caution">
    <text evidence="2">The sequence shown here is derived from an EMBL/GenBank/DDBJ whole genome shotgun (WGS) entry which is preliminary data.</text>
</comment>
<dbReference type="GO" id="GO:0016787">
    <property type="term" value="F:hydrolase activity"/>
    <property type="evidence" value="ECO:0007669"/>
    <property type="project" value="UniProtKB-KW"/>
</dbReference>
<dbReference type="InterPro" id="IPR037522">
    <property type="entry name" value="HD_GYP_dom"/>
</dbReference>
<evidence type="ECO:0000313" key="2">
    <source>
        <dbReference type="EMBL" id="OEJ72346.1"/>
    </source>
</evidence>
<dbReference type="STRING" id="1781255.BH720_25030"/>
<dbReference type="PANTHER" id="PTHR45228:SF1">
    <property type="entry name" value="CYCLIC DI-GMP PHOSPHODIESTERASE TM_0186"/>
    <property type="match status" value="1"/>
</dbReference>
<dbReference type="InterPro" id="IPR019278">
    <property type="entry name" value="DICT_dom"/>
</dbReference>
<dbReference type="Gene3D" id="1.10.3210.10">
    <property type="entry name" value="Hypothetical protein af1432"/>
    <property type="match status" value="1"/>
</dbReference>
<dbReference type="CDD" id="cd00077">
    <property type="entry name" value="HDc"/>
    <property type="match status" value="1"/>
</dbReference>
<name>A0A1E5QCF4_9CYAN</name>
<accession>A0A1E5QCF4</accession>
<gene>
    <name evidence="2" type="ORF">BH720_25030</name>
</gene>
<proteinExistence type="predicted"/>
<sequence>MLKGSILQQLEQAHRQGKRPLNFGVYYKNTLVALCHALEDFILECGGEPLMVTAFQRGKWYLQEAERYADLAQKSSQVVILAAPEAGFAEHPTSQRENVALVGLNPDDPVAQEWHLIILAPTYTAMVLCQELSVEDYGVQGQPQEDKERKFYGFWTFEPELVQETVELAIAHIGQYNPELQQRLTQQLESLKSVEGTRQRDDLGAIASRIVHYLQAGHPELHHQALDDNLLSNEMQAFLRMAQLIDQADAINPNAAAEVATLLEVMGQLLDLPAWQVKRLRLTGLLHRLAAFQGVENLLSPEKSAAQEQLLQQDTHKPRSVLRIMPQLSAIARIITHQTEKWDGSGQPDGLAYDEIPLESRMLALIAEFQQRVAAYKSENPHSPSLAQALSDCQALAGTVFDPKLVETLELLVKGLQQGWNLQTAQPKIAAGMWLLDTHALDETPLTPNRQS</sequence>
<dbReference type="AlphaFoldDB" id="A0A1E5QCF4"/>
<dbReference type="InterPro" id="IPR003607">
    <property type="entry name" value="HD/PDEase_dom"/>
</dbReference>